<reference evidence="1" key="1">
    <citation type="submission" date="2022-01" db="EMBL/GenBank/DDBJ databases">
        <authorList>
            <person name="King R."/>
        </authorList>
    </citation>
    <scope>NUCLEOTIDE SEQUENCE</scope>
</reference>
<proteinExistence type="predicted"/>
<dbReference type="AlphaFoldDB" id="A0A9P0MNP4"/>
<gene>
    <name evidence="1" type="ORF">NEZAVI_LOCUS10637</name>
</gene>
<name>A0A9P0MNP4_NEZVI</name>
<keyword evidence="2" id="KW-1185">Reference proteome</keyword>
<sequence>MIVCMADMPSSRMAAQIHHVNVWFVDDYSSPEPPLYRVRSHNFWREIKSCDLVPKVTRYLDHHDALASEETSQAFRHMTPMAHVELENALIYKYGHSYGRPRVGEREEGLMSGGEMWLRAAPASG</sequence>
<dbReference type="Proteomes" id="UP001152798">
    <property type="component" value="Chromosome 5"/>
</dbReference>
<accession>A0A9P0MNP4</accession>
<protein>
    <submittedName>
        <fullName evidence="1">Uncharacterized protein</fullName>
    </submittedName>
</protein>
<dbReference type="EMBL" id="OV725081">
    <property type="protein sequence ID" value="CAH1401663.1"/>
    <property type="molecule type" value="Genomic_DNA"/>
</dbReference>
<evidence type="ECO:0000313" key="1">
    <source>
        <dbReference type="EMBL" id="CAH1401663.1"/>
    </source>
</evidence>
<evidence type="ECO:0000313" key="2">
    <source>
        <dbReference type="Proteomes" id="UP001152798"/>
    </source>
</evidence>
<organism evidence="1 2">
    <name type="scientific">Nezara viridula</name>
    <name type="common">Southern green stink bug</name>
    <name type="synonym">Cimex viridulus</name>
    <dbReference type="NCBI Taxonomy" id="85310"/>
    <lineage>
        <taxon>Eukaryota</taxon>
        <taxon>Metazoa</taxon>
        <taxon>Ecdysozoa</taxon>
        <taxon>Arthropoda</taxon>
        <taxon>Hexapoda</taxon>
        <taxon>Insecta</taxon>
        <taxon>Pterygota</taxon>
        <taxon>Neoptera</taxon>
        <taxon>Paraneoptera</taxon>
        <taxon>Hemiptera</taxon>
        <taxon>Heteroptera</taxon>
        <taxon>Panheteroptera</taxon>
        <taxon>Pentatomomorpha</taxon>
        <taxon>Pentatomoidea</taxon>
        <taxon>Pentatomidae</taxon>
        <taxon>Pentatominae</taxon>
        <taxon>Nezara</taxon>
    </lineage>
</organism>